<accession>A0A9P8Y505</accession>
<proteinExistence type="predicted"/>
<keyword evidence="2" id="KW-1185">Reference proteome</keyword>
<comment type="caution">
    <text evidence="1">The sequence shown here is derived from an EMBL/GenBank/DDBJ whole genome shotgun (WGS) entry which is preliminary data.</text>
</comment>
<reference evidence="1" key="1">
    <citation type="journal article" date="2021" name="Nat. Commun.">
        <title>Genetic determinants of endophytism in the Arabidopsis root mycobiome.</title>
        <authorList>
            <person name="Mesny F."/>
            <person name="Miyauchi S."/>
            <person name="Thiergart T."/>
            <person name="Pickel B."/>
            <person name="Atanasova L."/>
            <person name="Karlsson M."/>
            <person name="Huettel B."/>
            <person name="Barry K.W."/>
            <person name="Haridas S."/>
            <person name="Chen C."/>
            <person name="Bauer D."/>
            <person name="Andreopoulos W."/>
            <person name="Pangilinan J."/>
            <person name="LaButti K."/>
            <person name="Riley R."/>
            <person name="Lipzen A."/>
            <person name="Clum A."/>
            <person name="Drula E."/>
            <person name="Henrissat B."/>
            <person name="Kohler A."/>
            <person name="Grigoriev I.V."/>
            <person name="Martin F.M."/>
            <person name="Hacquard S."/>
        </authorList>
    </citation>
    <scope>NUCLEOTIDE SEQUENCE</scope>
    <source>
        <strain evidence="1">MPI-CAGE-CH-0230</strain>
    </source>
</reference>
<dbReference type="RefSeq" id="XP_046011975.1">
    <property type="nucleotide sequence ID" value="XM_046156899.1"/>
</dbReference>
<sequence length="317" mass="36243">MTDLIDVCDELYESGSIFGAIDLNIPFLAKFSNWTDFESYILARKHRATGLILGLCAMPDLFLDCASQPACTADALQGESLFSGSLWADYHPAWEFYGTLGCQCTEKSLRGCSDISEILQEGYFLGQSGEIRALWRDECPLHKALFVRKTLLRVQRKTESLDEEQSLAWFRHIIRGRSYFMQRGEHESWLELVRKWWLTIAEEVSHTPHLSSSLTTQAVQAATEIEGPAFKEAYYHLLDWLSRWQVHGGGVPSDYENLTARDFACHLEDRSFFFDHLCYRSESEISPPQASEFGNAEMPWEVRLLLGLPLIPIKNLD</sequence>
<dbReference type="AlphaFoldDB" id="A0A9P8Y505"/>
<gene>
    <name evidence="1" type="ORF">B0I36DRAFT_350516</name>
</gene>
<dbReference type="GeneID" id="70186445"/>
<evidence type="ECO:0000313" key="1">
    <source>
        <dbReference type="EMBL" id="KAH7029687.1"/>
    </source>
</evidence>
<organism evidence="1 2">
    <name type="scientific">Microdochium trichocladiopsis</name>
    <dbReference type="NCBI Taxonomy" id="1682393"/>
    <lineage>
        <taxon>Eukaryota</taxon>
        <taxon>Fungi</taxon>
        <taxon>Dikarya</taxon>
        <taxon>Ascomycota</taxon>
        <taxon>Pezizomycotina</taxon>
        <taxon>Sordariomycetes</taxon>
        <taxon>Xylariomycetidae</taxon>
        <taxon>Xylariales</taxon>
        <taxon>Microdochiaceae</taxon>
        <taxon>Microdochium</taxon>
    </lineage>
</organism>
<name>A0A9P8Y505_9PEZI</name>
<dbReference type="Proteomes" id="UP000756346">
    <property type="component" value="Unassembled WGS sequence"/>
</dbReference>
<evidence type="ECO:0000313" key="2">
    <source>
        <dbReference type="Proteomes" id="UP000756346"/>
    </source>
</evidence>
<protein>
    <submittedName>
        <fullName evidence="1">Uncharacterized protein</fullName>
    </submittedName>
</protein>
<dbReference type="EMBL" id="JAGTJQ010000006">
    <property type="protein sequence ID" value="KAH7029687.1"/>
    <property type="molecule type" value="Genomic_DNA"/>
</dbReference>